<proteinExistence type="inferred from homology"/>
<dbReference type="InterPro" id="IPR007194">
    <property type="entry name" value="TRAPP_component"/>
</dbReference>
<evidence type="ECO:0000313" key="2">
    <source>
        <dbReference type="EMBL" id="KAF5099724.1"/>
    </source>
</evidence>
<name>A0A9P5G520_GEOCN</name>
<dbReference type="AlphaFoldDB" id="A0A9P5G520"/>
<dbReference type="Gene3D" id="3.30.1380.20">
    <property type="entry name" value="Trafficking protein particle complex subunit 3"/>
    <property type="match status" value="2"/>
</dbReference>
<dbReference type="PANTHER" id="PTHR12817">
    <property type="entry name" value="TRAFFICKING PROTEIN PARTICLE COMPLEX SUBUNIT 6B"/>
    <property type="match status" value="1"/>
</dbReference>
<gene>
    <name evidence="2" type="ORF">DV451_002862</name>
</gene>
<protein>
    <recommendedName>
        <fullName evidence="4">Trafficking protein particle complex subunit 6B</fullName>
    </recommendedName>
</protein>
<dbReference type="PANTHER" id="PTHR12817:SF0">
    <property type="entry name" value="GEO08327P1"/>
    <property type="match status" value="1"/>
</dbReference>
<dbReference type="GO" id="GO:0030008">
    <property type="term" value="C:TRAPP complex"/>
    <property type="evidence" value="ECO:0007669"/>
    <property type="project" value="TreeGrafter"/>
</dbReference>
<dbReference type="InterPro" id="IPR024096">
    <property type="entry name" value="NO_sig/Golgi_transp_ligand-bd"/>
</dbReference>
<dbReference type="CDD" id="cd14944">
    <property type="entry name" value="TRAPPC6A_Trs33"/>
    <property type="match status" value="1"/>
</dbReference>
<dbReference type="Pfam" id="PF04051">
    <property type="entry name" value="TRAPP"/>
    <property type="match status" value="1"/>
</dbReference>
<dbReference type="GO" id="GO:0005801">
    <property type="term" value="C:cis-Golgi network"/>
    <property type="evidence" value="ECO:0007669"/>
    <property type="project" value="TreeGrafter"/>
</dbReference>
<reference evidence="2" key="1">
    <citation type="journal article" date="2020" name="Front. Microbiol.">
        <title>Phenotypic and Genetic Characterization of the Cheese Ripening Yeast Geotrichum candidum.</title>
        <authorList>
            <person name="Perkins V."/>
            <person name="Vignola S."/>
            <person name="Lessard M.H."/>
            <person name="Plante P.L."/>
            <person name="Corbeil J."/>
            <person name="Dugat-Bony E."/>
            <person name="Frenette M."/>
            <person name="Labrie S."/>
        </authorList>
    </citation>
    <scope>NUCLEOTIDE SEQUENCE</scope>
    <source>
        <strain evidence="2">LMA-70</strain>
    </source>
</reference>
<dbReference type="EMBL" id="QQZK01000056">
    <property type="protein sequence ID" value="KAF5099724.1"/>
    <property type="molecule type" value="Genomic_DNA"/>
</dbReference>
<reference evidence="2" key="2">
    <citation type="submission" date="2020-01" db="EMBL/GenBank/DDBJ databases">
        <authorList>
            <person name="Perkins V."/>
            <person name="Lessard M.-H."/>
            <person name="Dugat-Bony E."/>
            <person name="Frenette M."/>
            <person name="Labrie S."/>
        </authorList>
    </citation>
    <scope>NUCLEOTIDE SEQUENCE</scope>
    <source>
        <strain evidence="2">LMA-70</strain>
    </source>
</reference>
<evidence type="ECO:0000256" key="1">
    <source>
        <dbReference type="ARBA" id="ARBA00006218"/>
    </source>
</evidence>
<evidence type="ECO:0008006" key="4">
    <source>
        <dbReference type="Google" id="ProtNLM"/>
    </source>
</evidence>
<organism evidence="2 3">
    <name type="scientific">Geotrichum candidum</name>
    <name type="common">Oospora lactis</name>
    <name type="synonym">Dipodascus geotrichum</name>
    <dbReference type="NCBI Taxonomy" id="1173061"/>
    <lineage>
        <taxon>Eukaryota</taxon>
        <taxon>Fungi</taxon>
        <taxon>Dikarya</taxon>
        <taxon>Ascomycota</taxon>
        <taxon>Saccharomycotina</taxon>
        <taxon>Dipodascomycetes</taxon>
        <taxon>Dipodascales</taxon>
        <taxon>Dipodascaceae</taxon>
        <taxon>Geotrichum</taxon>
    </lineage>
</organism>
<accession>A0A9P5G520</accession>
<sequence length="155" mass="17700">MADQQQLVTPQINASCFDLLIIEIVPLALRVINETTANAGAAGAVNDDDVYYKIEQFGFKLGRNLAEIFTRERERFQNQLDVMKFICKELWPLIFKKQIDNLKTNHRNTVKQAMPYLWFPMGIIRGTLSALGVEASLSFESNHLPNVSFNIHTTR</sequence>
<evidence type="ECO:0000313" key="3">
    <source>
        <dbReference type="Proteomes" id="UP000750522"/>
    </source>
</evidence>
<dbReference type="Proteomes" id="UP000750522">
    <property type="component" value="Unassembled WGS sequence"/>
</dbReference>
<comment type="caution">
    <text evidence="2">The sequence shown here is derived from an EMBL/GenBank/DDBJ whole genome shotgun (WGS) entry which is preliminary data.</text>
</comment>
<dbReference type="SUPFAM" id="SSF111126">
    <property type="entry name" value="Ligand-binding domain in the NO signalling and Golgi transport"/>
    <property type="match status" value="1"/>
</dbReference>
<comment type="similarity">
    <text evidence="1">Belongs to the TRAPP small subunits family. BET3 subfamily.</text>
</comment>
<dbReference type="GO" id="GO:0006888">
    <property type="term" value="P:endoplasmic reticulum to Golgi vesicle-mediated transport"/>
    <property type="evidence" value="ECO:0007669"/>
    <property type="project" value="TreeGrafter"/>
</dbReference>
<dbReference type="GO" id="GO:0005802">
    <property type="term" value="C:trans-Golgi network"/>
    <property type="evidence" value="ECO:0007669"/>
    <property type="project" value="TreeGrafter"/>
</dbReference>
<dbReference type="InterPro" id="IPR037992">
    <property type="entry name" value="TRAPPC6/Trs33"/>
</dbReference>